<accession>A0A6G1KAR0</accession>
<keyword evidence="3" id="KW-1185">Reference proteome</keyword>
<evidence type="ECO:0000313" key="2">
    <source>
        <dbReference type="EMBL" id="KAF2709552.1"/>
    </source>
</evidence>
<evidence type="ECO:0000256" key="1">
    <source>
        <dbReference type="SAM" id="MobiDB-lite"/>
    </source>
</evidence>
<name>A0A6G1KAR0_9PLEO</name>
<organism evidence="2 3">
    <name type="scientific">Pleomassaria siparia CBS 279.74</name>
    <dbReference type="NCBI Taxonomy" id="1314801"/>
    <lineage>
        <taxon>Eukaryota</taxon>
        <taxon>Fungi</taxon>
        <taxon>Dikarya</taxon>
        <taxon>Ascomycota</taxon>
        <taxon>Pezizomycotina</taxon>
        <taxon>Dothideomycetes</taxon>
        <taxon>Pleosporomycetidae</taxon>
        <taxon>Pleosporales</taxon>
        <taxon>Pleomassariaceae</taxon>
        <taxon>Pleomassaria</taxon>
    </lineage>
</organism>
<dbReference type="Proteomes" id="UP000799428">
    <property type="component" value="Unassembled WGS sequence"/>
</dbReference>
<evidence type="ECO:0000313" key="3">
    <source>
        <dbReference type="Proteomes" id="UP000799428"/>
    </source>
</evidence>
<proteinExistence type="predicted"/>
<feature type="region of interest" description="Disordered" evidence="1">
    <location>
        <begin position="106"/>
        <end position="129"/>
    </location>
</feature>
<protein>
    <submittedName>
        <fullName evidence="2">Uncharacterized protein</fullName>
    </submittedName>
</protein>
<dbReference type="AlphaFoldDB" id="A0A6G1KAR0"/>
<reference evidence="2" key="1">
    <citation type="journal article" date="2020" name="Stud. Mycol.">
        <title>101 Dothideomycetes genomes: a test case for predicting lifestyles and emergence of pathogens.</title>
        <authorList>
            <person name="Haridas S."/>
            <person name="Albert R."/>
            <person name="Binder M."/>
            <person name="Bloem J."/>
            <person name="Labutti K."/>
            <person name="Salamov A."/>
            <person name="Andreopoulos B."/>
            <person name="Baker S."/>
            <person name="Barry K."/>
            <person name="Bills G."/>
            <person name="Bluhm B."/>
            <person name="Cannon C."/>
            <person name="Castanera R."/>
            <person name="Culley D."/>
            <person name="Daum C."/>
            <person name="Ezra D."/>
            <person name="Gonzalez J."/>
            <person name="Henrissat B."/>
            <person name="Kuo A."/>
            <person name="Liang C."/>
            <person name="Lipzen A."/>
            <person name="Lutzoni F."/>
            <person name="Magnuson J."/>
            <person name="Mondo S."/>
            <person name="Nolan M."/>
            <person name="Ohm R."/>
            <person name="Pangilinan J."/>
            <person name="Park H.-J."/>
            <person name="Ramirez L."/>
            <person name="Alfaro M."/>
            <person name="Sun H."/>
            <person name="Tritt A."/>
            <person name="Yoshinaga Y."/>
            <person name="Zwiers L.-H."/>
            <person name="Turgeon B."/>
            <person name="Goodwin S."/>
            <person name="Spatafora J."/>
            <person name="Crous P."/>
            <person name="Grigoriev I."/>
        </authorList>
    </citation>
    <scope>NUCLEOTIDE SEQUENCE</scope>
    <source>
        <strain evidence="2">CBS 279.74</strain>
    </source>
</reference>
<sequence>MPCCSGFTLMRGKRLTKSFARLCNACMHAMGWGVALSETTADAGLNPADLRNLSCGGLRRFKIYTHTHTHTHIHTHTPQLAPLHCTMYLPAPVEADADTRNVEDFANGAESSQPKTSPHCLSWGGRITP</sequence>
<gene>
    <name evidence="2" type="ORF">K504DRAFT_277150</name>
</gene>
<dbReference type="EMBL" id="MU005770">
    <property type="protein sequence ID" value="KAF2709552.1"/>
    <property type="molecule type" value="Genomic_DNA"/>
</dbReference>